<dbReference type="OrthoDB" id="644067at2759"/>
<reference evidence="2" key="1">
    <citation type="submission" date="2019-11" db="EMBL/GenBank/DDBJ databases">
        <authorList>
            <person name="Liu Y."/>
            <person name="Hou J."/>
            <person name="Li T.-Q."/>
            <person name="Guan C.-H."/>
            <person name="Wu X."/>
            <person name="Wu H.-Z."/>
            <person name="Ling F."/>
            <person name="Zhang R."/>
            <person name="Shi X.-G."/>
            <person name="Ren J.-P."/>
            <person name="Chen E.-F."/>
            <person name="Sun J.-M."/>
        </authorList>
    </citation>
    <scope>NUCLEOTIDE SEQUENCE</scope>
    <source>
        <strain evidence="2">Adult_tree_wgs_1</strain>
        <tissue evidence="2">Leaves</tissue>
    </source>
</reference>
<organism evidence="2 3">
    <name type="scientific">Rhododendron simsii</name>
    <name type="common">Sims's rhododendron</name>
    <dbReference type="NCBI Taxonomy" id="118357"/>
    <lineage>
        <taxon>Eukaryota</taxon>
        <taxon>Viridiplantae</taxon>
        <taxon>Streptophyta</taxon>
        <taxon>Embryophyta</taxon>
        <taxon>Tracheophyta</taxon>
        <taxon>Spermatophyta</taxon>
        <taxon>Magnoliopsida</taxon>
        <taxon>eudicotyledons</taxon>
        <taxon>Gunneridae</taxon>
        <taxon>Pentapetalae</taxon>
        <taxon>asterids</taxon>
        <taxon>Ericales</taxon>
        <taxon>Ericaceae</taxon>
        <taxon>Ericoideae</taxon>
        <taxon>Rhodoreae</taxon>
        <taxon>Rhododendron</taxon>
    </lineage>
</organism>
<sequence>MMASSTSPSNSDLPRQQQQLSSSIHSHSLAEGSMNMDDILRNIYTDDAHTVFPNKPFSAAVFCGGVSNKMVEEIWKEIVTGGGRSRELP</sequence>
<proteinExistence type="predicted"/>
<name>A0A834GT88_RHOSS</name>
<comment type="caution">
    <text evidence="2">The sequence shown here is derived from an EMBL/GenBank/DDBJ whole genome shotgun (WGS) entry which is preliminary data.</text>
</comment>
<dbReference type="Proteomes" id="UP000626092">
    <property type="component" value="Unassembled WGS sequence"/>
</dbReference>
<accession>A0A834GT88</accession>
<dbReference type="AlphaFoldDB" id="A0A834GT88"/>
<feature type="compositionally biased region" description="Low complexity" evidence="1">
    <location>
        <begin position="16"/>
        <end position="28"/>
    </location>
</feature>
<protein>
    <submittedName>
        <fullName evidence="2">Uncharacterized protein</fullName>
    </submittedName>
</protein>
<evidence type="ECO:0000313" key="2">
    <source>
        <dbReference type="EMBL" id="KAF7141483.1"/>
    </source>
</evidence>
<evidence type="ECO:0000313" key="3">
    <source>
        <dbReference type="Proteomes" id="UP000626092"/>
    </source>
</evidence>
<feature type="compositionally biased region" description="Polar residues" evidence="1">
    <location>
        <begin position="1"/>
        <end position="15"/>
    </location>
</feature>
<dbReference type="EMBL" id="WJXA01000006">
    <property type="protein sequence ID" value="KAF7141483.1"/>
    <property type="molecule type" value="Genomic_DNA"/>
</dbReference>
<evidence type="ECO:0000256" key="1">
    <source>
        <dbReference type="SAM" id="MobiDB-lite"/>
    </source>
</evidence>
<feature type="region of interest" description="Disordered" evidence="1">
    <location>
        <begin position="1"/>
        <end position="28"/>
    </location>
</feature>
<gene>
    <name evidence="2" type="ORF">RHSIM_Rhsim06G0035300</name>
</gene>
<keyword evidence="3" id="KW-1185">Reference proteome</keyword>